<feature type="compositionally biased region" description="Basic and acidic residues" evidence="1">
    <location>
        <begin position="89"/>
        <end position="104"/>
    </location>
</feature>
<dbReference type="EMBL" id="JARO02006080">
    <property type="protein sequence ID" value="KPP65762.1"/>
    <property type="molecule type" value="Genomic_DNA"/>
</dbReference>
<proteinExistence type="predicted"/>
<sequence>MQGAGHELEEALLAPLGRRALLHHGRAEALLAHLDHGVGVARAVLALGPQSPGPQHRHLHVRGHPPLAALRRLRVRRRHGQRVARGRRKRDENNEAQRAAELRRRSGCGGCGF</sequence>
<protein>
    <submittedName>
        <fullName evidence="2">Uncharacterized protein</fullName>
    </submittedName>
</protein>
<feature type="compositionally biased region" description="Basic residues" evidence="1">
    <location>
        <begin position="77"/>
        <end position="88"/>
    </location>
</feature>
<name>A0A0P7TWR4_SCLFO</name>
<dbReference type="AlphaFoldDB" id="A0A0P7TWR4"/>
<dbReference type="Proteomes" id="UP000034805">
    <property type="component" value="Unassembled WGS sequence"/>
</dbReference>
<comment type="caution">
    <text evidence="2">The sequence shown here is derived from an EMBL/GenBank/DDBJ whole genome shotgun (WGS) entry which is preliminary data.</text>
</comment>
<reference evidence="2 3" key="1">
    <citation type="submission" date="2015-08" db="EMBL/GenBank/DDBJ databases">
        <title>The genome of the Asian arowana (Scleropages formosus).</title>
        <authorList>
            <person name="Tan M.H."/>
            <person name="Gan H.M."/>
            <person name="Croft L.J."/>
            <person name="Austin C.M."/>
        </authorList>
    </citation>
    <scope>NUCLEOTIDE SEQUENCE [LARGE SCALE GENOMIC DNA]</scope>
    <source>
        <strain evidence="2">Aro1</strain>
    </source>
</reference>
<organism evidence="2 3">
    <name type="scientific">Scleropages formosus</name>
    <name type="common">Asian bonytongue</name>
    <name type="synonym">Osteoglossum formosum</name>
    <dbReference type="NCBI Taxonomy" id="113540"/>
    <lineage>
        <taxon>Eukaryota</taxon>
        <taxon>Metazoa</taxon>
        <taxon>Chordata</taxon>
        <taxon>Craniata</taxon>
        <taxon>Vertebrata</taxon>
        <taxon>Euteleostomi</taxon>
        <taxon>Actinopterygii</taxon>
        <taxon>Neopterygii</taxon>
        <taxon>Teleostei</taxon>
        <taxon>Osteoglossocephala</taxon>
        <taxon>Osteoglossomorpha</taxon>
        <taxon>Osteoglossiformes</taxon>
        <taxon>Osteoglossidae</taxon>
        <taxon>Scleropages</taxon>
    </lineage>
</organism>
<evidence type="ECO:0000256" key="1">
    <source>
        <dbReference type="SAM" id="MobiDB-lite"/>
    </source>
</evidence>
<accession>A0A0P7TWR4</accession>
<evidence type="ECO:0000313" key="3">
    <source>
        <dbReference type="Proteomes" id="UP000034805"/>
    </source>
</evidence>
<evidence type="ECO:0000313" key="2">
    <source>
        <dbReference type="EMBL" id="KPP65762.1"/>
    </source>
</evidence>
<gene>
    <name evidence="2" type="ORF">Z043_115794</name>
</gene>
<feature type="region of interest" description="Disordered" evidence="1">
    <location>
        <begin position="77"/>
        <end position="113"/>
    </location>
</feature>